<dbReference type="STRING" id="1921803.NIES593_03910"/>
<protein>
    <recommendedName>
        <fullName evidence="4">Cofactor assembly of complex C subunit B</fullName>
    </recommendedName>
</protein>
<keyword evidence="3" id="KW-1185">Reference proteome</keyword>
<evidence type="ECO:0000313" key="2">
    <source>
        <dbReference type="EMBL" id="OKH26224.1"/>
    </source>
</evidence>
<keyword evidence="1" id="KW-1133">Transmembrane helix</keyword>
<gene>
    <name evidence="2" type="ORF">NIES593_03910</name>
</gene>
<sequence>MTVANNTPILFSTFVLTLLLMVGLFFFIRASVKERTEQIKLMAEESEASLLERLQAYFSGRAYQLAAVDADRHRLVFQGLVRPSWFLAIFLTVLAALGLLCLSLVLSLLYPSLTNWFFCAIALSPAAGVFYWKGAKRLERVYLEVKPLSTEEGAAKTLAIVTAHRDELRQLQQALPWDRWLVTDN</sequence>
<evidence type="ECO:0000313" key="3">
    <source>
        <dbReference type="Proteomes" id="UP000186868"/>
    </source>
</evidence>
<dbReference type="Pfam" id="PF12046">
    <property type="entry name" value="CCB1"/>
    <property type="match status" value="1"/>
</dbReference>
<feature type="transmembrane region" description="Helical" evidence="1">
    <location>
        <begin position="115"/>
        <end position="132"/>
    </location>
</feature>
<dbReference type="EMBL" id="MRCB01000002">
    <property type="protein sequence ID" value="OKH26224.1"/>
    <property type="molecule type" value="Genomic_DNA"/>
</dbReference>
<accession>A0A1U7HRR6</accession>
<organism evidence="2 3">
    <name type="scientific">Hydrococcus rivularis NIES-593</name>
    <dbReference type="NCBI Taxonomy" id="1921803"/>
    <lineage>
        <taxon>Bacteria</taxon>
        <taxon>Bacillati</taxon>
        <taxon>Cyanobacteriota</taxon>
        <taxon>Cyanophyceae</taxon>
        <taxon>Pleurocapsales</taxon>
        <taxon>Hydrococcaceae</taxon>
        <taxon>Hydrococcus</taxon>
    </lineage>
</organism>
<proteinExistence type="predicted"/>
<evidence type="ECO:0000256" key="1">
    <source>
        <dbReference type="SAM" id="Phobius"/>
    </source>
</evidence>
<dbReference type="OrthoDB" id="513241at2"/>
<feature type="transmembrane region" description="Helical" evidence="1">
    <location>
        <begin position="6"/>
        <end position="28"/>
    </location>
</feature>
<comment type="caution">
    <text evidence="2">The sequence shown here is derived from an EMBL/GenBank/DDBJ whole genome shotgun (WGS) entry which is preliminary data.</text>
</comment>
<dbReference type="PANTHER" id="PTHR35302:SF1">
    <property type="entry name" value="PROTEIN COFACTOR ASSEMBLY OF COMPLEX C SUBUNIT B CCB1, CHLOROPLASTIC"/>
    <property type="match status" value="1"/>
</dbReference>
<keyword evidence="1" id="KW-0812">Transmembrane</keyword>
<dbReference type="Proteomes" id="UP000186868">
    <property type="component" value="Unassembled WGS sequence"/>
</dbReference>
<evidence type="ECO:0008006" key="4">
    <source>
        <dbReference type="Google" id="ProtNLM"/>
    </source>
</evidence>
<reference evidence="2 3" key="1">
    <citation type="submission" date="2016-11" db="EMBL/GenBank/DDBJ databases">
        <title>Draft Genome Sequences of Nine Cyanobacterial Strains from Diverse Habitats.</title>
        <authorList>
            <person name="Zhu T."/>
            <person name="Hou S."/>
            <person name="Lu X."/>
            <person name="Hess W.R."/>
        </authorList>
    </citation>
    <scope>NUCLEOTIDE SEQUENCE [LARGE SCALE GENOMIC DNA]</scope>
    <source>
        <strain evidence="2 3">NIES-593</strain>
    </source>
</reference>
<dbReference type="PANTHER" id="PTHR35302">
    <property type="match status" value="1"/>
</dbReference>
<feature type="transmembrane region" description="Helical" evidence="1">
    <location>
        <begin position="84"/>
        <end position="109"/>
    </location>
</feature>
<dbReference type="InterPro" id="IPR021919">
    <property type="entry name" value="CCB1"/>
</dbReference>
<dbReference type="RefSeq" id="WP_073598330.1">
    <property type="nucleotide sequence ID" value="NZ_MRCB01000002.1"/>
</dbReference>
<dbReference type="AlphaFoldDB" id="A0A1U7HRR6"/>
<name>A0A1U7HRR6_9CYAN</name>
<keyword evidence="1" id="KW-0472">Membrane</keyword>